<proteinExistence type="predicted"/>
<keyword evidence="3" id="KW-1185">Reference proteome</keyword>
<protein>
    <submittedName>
        <fullName evidence="2">Uncharacterized protein</fullName>
    </submittedName>
</protein>
<dbReference type="AlphaFoldDB" id="A0A0L0GFB5"/>
<evidence type="ECO:0000313" key="3">
    <source>
        <dbReference type="Proteomes" id="UP000054560"/>
    </source>
</evidence>
<organism evidence="2 3">
    <name type="scientific">Sphaeroforma arctica JP610</name>
    <dbReference type="NCBI Taxonomy" id="667725"/>
    <lineage>
        <taxon>Eukaryota</taxon>
        <taxon>Ichthyosporea</taxon>
        <taxon>Ichthyophonida</taxon>
        <taxon>Sphaeroforma</taxon>
    </lineage>
</organism>
<gene>
    <name evidence="2" type="ORF">SARC_00208</name>
</gene>
<dbReference type="EMBL" id="KQ241601">
    <property type="protein sequence ID" value="KNC87702.1"/>
    <property type="molecule type" value="Genomic_DNA"/>
</dbReference>
<dbReference type="RefSeq" id="XP_014161604.1">
    <property type="nucleotide sequence ID" value="XM_014306129.1"/>
</dbReference>
<dbReference type="Proteomes" id="UP000054560">
    <property type="component" value="Unassembled WGS sequence"/>
</dbReference>
<feature type="region of interest" description="Disordered" evidence="1">
    <location>
        <begin position="1"/>
        <end position="38"/>
    </location>
</feature>
<sequence length="113" mass="12358">MPKQAHSRARAEAESEVLVRKKRGKAATLHKSDDDHPTADLLDRINTYAHARILAAGAVQEQEMFARAALYSLGVLAQELIREEVDLIVEGKAIDTKTVAKPDAPSTVIEDVD</sequence>
<feature type="compositionally biased region" description="Basic and acidic residues" evidence="1">
    <location>
        <begin position="9"/>
        <end position="19"/>
    </location>
</feature>
<accession>A0A0L0GFB5</accession>
<evidence type="ECO:0000256" key="1">
    <source>
        <dbReference type="SAM" id="MobiDB-lite"/>
    </source>
</evidence>
<dbReference type="GeneID" id="25900712"/>
<reference evidence="2 3" key="1">
    <citation type="submission" date="2011-02" db="EMBL/GenBank/DDBJ databases">
        <title>The Genome Sequence of Sphaeroforma arctica JP610.</title>
        <authorList>
            <consortium name="The Broad Institute Genome Sequencing Platform"/>
            <person name="Russ C."/>
            <person name="Cuomo C."/>
            <person name="Young S.K."/>
            <person name="Zeng Q."/>
            <person name="Gargeya S."/>
            <person name="Alvarado L."/>
            <person name="Berlin A."/>
            <person name="Chapman S.B."/>
            <person name="Chen Z."/>
            <person name="Freedman E."/>
            <person name="Gellesch M."/>
            <person name="Goldberg J."/>
            <person name="Griggs A."/>
            <person name="Gujja S."/>
            <person name="Heilman E."/>
            <person name="Heiman D."/>
            <person name="Howarth C."/>
            <person name="Mehta T."/>
            <person name="Neiman D."/>
            <person name="Pearson M."/>
            <person name="Roberts A."/>
            <person name="Saif S."/>
            <person name="Shea T."/>
            <person name="Shenoy N."/>
            <person name="Sisk P."/>
            <person name="Stolte C."/>
            <person name="Sykes S."/>
            <person name="White J."/>
            <person name="Yandava C."/>
            <person name="Burger G."/>
            <person name="Gray M.W."/>
            <person name="Holland P.W.H."/>
            <person name="King N."/>
            <person name="Lang F.B.F."/>
            <person name="Roger A.J."/>
            <person name="Ruiz-Trillo I."/>
            <person name="Haas B."/>
            <person name="Nusbaum C."/>
            <person name="Birren B."/>
        </authorList>
    </citation>
    <scope>NUCLEOTIDE SEQUENCE [LARGE SCALE GENOMIC DNA]</scope>
    <source>
        <strain evidence="2 3">JP610</strain>
    </source>
</reference>
<evidence type="ECO:0000313" key="2">
    <source>
        <dbReference type="EMBL" id="KNC87702.1"/>
    </source>
</evidence>
<name>A0A0L0GFB5_9EUKA</name>